<organism evidence="3 4">
    <name type="scientific">Actinomadura rubteroloni</name>
    <dbReference type="NCBI Taxonomy" id="1926885"/>
    <lineage>
        <taxon>Bacteria</taxon>
        <taxon>Bacillati</taxon>
        <taxon>Actinomycetota</taxon>
        <taxon>Actinomycetes</taxon>
        <taxon>Streptosporangiales</taxon>
        <taxon>Thermomonosporaceae</taxon>
        <taxon>Actinomadura</taxon>
    </lineage>
</organism>
<dbReference type="Proteomes" id="UP000242367">
    <property type="component" value="Unassembled WGS sequence"/>
</dbReference>
<feature type="transmembrane region" description="Helical" evidence="1">
    <location>
        <begin position="322"/>
        <end position="343"/>
    </location>
</feature>
<dbReference type="InterPro" id="IPR012312">
    <property type="entry name" value="Hemerythrin-like"/>
</dbReference>
<dbReference type="InterPro" id="IPR025363">
    <property type="entry name" value="DUF4267"/>
</dbReference>
<dbReference type="RefSeq" id="WP_235828493.1">
    <property type="nucleotide sequence ID" value="NZ_MTBP01000002.1"/>
</dbReference>
<keyword evidence="1" id="KW-1133">Transmembrane helix</keyword>
<feature type="domain" description="Hemerythrin-like" evidence="2">
    <location>
        <begin position="18"/>
        <end position="146"/>
    </location>
</feature>
<dbReference type="Pfam" id="PF01814">
    <property type="entry name" value="Hemerythrin"/>
    <property type="match status" value="1"/>
</dbReference>
<name>A0A2P4UJM5_9ACTN</name>
<feature type="transmembrane region" description="Helical" evidence="1">
    <location>
        <begin position="226"/>
        <end position="247"/>
    </location>
</feature>
<evidence type="ECO:0000256" key="1">
    <source>
        <dbReference type="SAM" id="Phobius"/>
    </source>
</evidence>
<accession>A0A2P4UJM5</accession>
<evidence type="ECO:0000313" key="4">
    <source>
        <dbReference type="Proteomes" id="UP000242367"/>
    </source>
</evidence>
<dbReference type="Gene3D" id="1.20.120.520">
    <property type="entry name" value="nmb1532 protein domain like"/>
    <property type="match status" value="1"/>
</dbReference>
<comment type="caution">
    <text evidence="3">The sequence shown here is derived from an EMBL/GenBank/DDBJ whole genome shotgun (WGS) entry which is preliminary data.</text>
</comment>
<proteinExistence type="predicted"/>
<dbReference type="PANTHER" id="PTHR38048">
    <property type="entry name" value="EXPRESSED PROTEIN"/>
    <property type="match status" value="1"/>
</dbReference>
<dbReference type="AlphaFoldDB" id="A0A2P4UJM5"/>
<evidence type="ECO:0000259" key="2">
    <source>
        <dbReference type="Pfam" id="PF01814"/>
    </source>
</evidence>
<keyword evidence="1" id="KW-0472">Membrane</keyword>
<keyword evidence="4" id="KW-1185">Reference proteome</keyword>
<dbReference type="Pfam" id="PF14087">
    <property type="entry name" value="DUF4267"/>
    <property type="match status" value="1"/>
</dbReference>
<protein>
    <recommendedName>
        <fullName evidence="2">Hemerythrin-like domain-containing protein</fullName>
    </recommendedName>
</protein>
<evidence type="ECO:0000313" key="3">
    <source>
        <dbReference type="EMBL" id="POM25255.1"/>
    </source>
</evidence>
<sequence length="349" mass="37986">MTVTAPTLHPGSRAMIIVHRAFRRETRVLGELIAAVAPGDVRRARVLADFLDQYRAGLHVHHTGEDELFWPPLLARVDLDADIVLRMEEQHRHVAATLEEVAARTAAWRDGASAAARDALVTALARHRAALVEHLDDEERHLLPLAERHLTDEEWASTGEHFIEHTPKLQALLFLGLVLEDADDDERALMLGGMPAPARFLWKAIGRRRYANHVRRIRHDDAPSRLGTALAVVLGGFITYIGLAYLVAPGANAPSFGLPAWPHGDAAAFLTVKGVRDLASGLITFTLLARREHRALGWTFLAMAAVPLGDMLTVLGNHGSTGAALGIHGLTALAVAATGALLVRSTRRR</sequence>
<dbReference type="CDD" id="cd12108">
    <property type="entry name" value="Hr-like"/>
    <property type="match status" value="1"/>
</dbReference>
<dbReference type="EMBL" id="MTBP01000002">
    <property type="protein sequence ID" value="POM25255.1"/>
    <property type="molecule type" value="Genomic_DNA"/>
</dbReference>
<dbReference type="InterPro" id="IPR053206">
    <property type="entry name" value="Dimeric_xanthone_biosynth"/>
</dbReference>
<gene>
    <name evidence="3" type="ORF">BTM25_38990</name>
</gene>
<dbReference type="PANTHER" id="PTHR38048:SF2">
    <property type="entry name" value="HEMERYTHRIN-LIKE DOMAIN-CONTAINING PROTEIN"/>
    <property type="match status" value="1"/>
</dbReference>
<reference evidence="3 4" key="1">
    <citation type="journal article" date="2017" name="Chemistry">
        <title>Isolation, Biosynthesis and Chemical Modifications of Rubterolones A-F: Rare Tropolone Alkaloids from Actinomadura sp. 5-2.</title>
        <authorList>
            <person name="Guo H."/>
            <person name="Benndorf R."/>
            <person name="Leichnitz D."/>
            <person name="Klassen J.L."/>
            <person name="Vollmers J."/>
            <person name="Gorls H."/>
            <person name="Steinacker M."/>
            <person name="Weigel C."/>
            <person name="Dahse H.M."/>
            <person name="Kaster A.K."/>
            <person name="de Beer Z.W."/>
            <person name="Poulsen M."/>
            <person name="Beemelmanns C."/>
        </authorList>
    </citation>
    <scope>NUCLEOTIDE SEQUENCE [LARGE SCALE GENOMIC DNA]</scope>
    <source>
        <strain evidence="3 4">5-2</strain>
    </source>
</reference>
<keyword evidence="1" id="KW-0812">Transmembrane</keyword>